<dbReference type="PANTHER" id="PTHR12192:SF2">
    <property type="entry name" value="GLUTATHIONE-SPECIFIC GAMMA-GLUTAMYLCYCLOTRANSFERASE 2"/>
    <property type="match status" value="1"/>
</dbReference>
<evidence type="ECO:0000313" key="4">
    <source>
        <dbReference type="Proteomes" id="UP000754644"/>
    </source>
</evidence>
<dbReference type="PANTHER" id="PTHR12192">
    <property type="entry name" value="CATION TRANSPORT PROTEIN CHAC-RELATED"/>
    <property type="match status" value="1"/>
</dbReference>
<gene>
    <name evidence="3" type="ORF">HQ497_08235</name>
</gene>
<organism evidence="3 4">
    <name type="scientific">SAR86 cluster bacterium</name>
    <dbReference type="NCBI Taxonomy" id="2030880"/>
    <lineage>
        <taxon>Bacteria</taxon>
        <taxon>Pseudomonadati</taxon>
        <taxon>Pseudomonadota</taxon>
        <taxon>Gammaproteobacteria</taxon>
        <taxon>SAR86 cluster</taxon>
    </lineage>
</organism>
<dbReference type="GO" id="GO:0005737">
    <property type="term" value="C:cytoplasm"/>
    <property type="evidence" value="ECO:0007669"/>
    <property type="project" value="TreeGrafter"/>
</dbReference>
<evidence type="ECO:0000256" key="2">
    <source>
        <dbReference type="ARBA" id="ARBA00023239"/>
    </source>
</evidence>
<dbReference type="EC" id="4.3.2.7" evidence="1"/>
<evidence type="ECO:0000256" key="1">
    <source>
        <dbReference type="ARBA" id="ARBA00012344"/>
    </source>
</evidence>
<dbReference type="InterPro" id="IPR013024">
    <property type="entry name" value="GGCT-like"/>
</dbReference>
<protein>
    <recommendedName>
        <fullName evidence="1">glutathione-specific gamma-glutamylcyclotransferase</fullName>
        <ecNumber evidence="1">4.3.2.7</ecNumber>
    </recommendedName>
</protein>
<dbReference type="GO" id="GO:0061928">
    <property type="term" value="F:glutathione specific gamma-glutamylcyclotransferase activity"/>
    <property type="evidence" value="ECO:0007669"/>
    <property type="project" value="UniProtKB-EC"/>
</dbReference>
<evidence type="ECO:0000313" key="3">
    <source>
        <dbReference type="EMBL" id="NQV65340.1"/>
    </source>
</evidence>
<dbReference type="Gene3D" id="3.10.490.10">
    <property type="entry name" value="Gamma-glutamyl cyclotransferase-like"/>
    <property type="match status" value="1"/>
</dbReference>
<dbReference type="SUPFAM" id="SSF110857">
    <property type="entry name" value="Gamma-glutamyl cyclotransferase-like"/>
    <property type="match status" value="1"/>
</dbReference>
<keyword evidence="2" id="KW-0456">Lyase</keyword>
<dbReference type="GO" id="GO:0006751">
    <property type="term" value="P:glutathione catabolic process"/>
    <property type="evidence" value="ECO:0007669"/>
    <property type="project" value="InterPro"/>
</dbReference>
<dbReference type="InterPro" id="IPR036568">
    <property type="entry name" value="GGCT-like_sf"/>
</dbReference>
<reference evidence="3" key="1">
    <citation type="submission" date="2020-05" db="EMBL/GenBank/DDBJ databases">
        <title>Sulfur intermediates as new biogeochemical hubs in an aquatic model microbial ecosystem.</title>
        <authorList>
            <person name="Vigneron A."/>
        </authorList>
    </citation>
    <scope>NUCLEOTIDE SEQUENCE</scope>
    <source>
        <strain evidence="3">Bin.250</strain>
    </source>
</reference>
<dbReference type="AlphaFoldDB" id="A0A973A8N1"/>
<dbReference type="InterPro" id="IPR006840">
    <property type="entry name" value="ChaC"/>
</dbReference>
<accession>A0A973A8N1</accession>
<comment type="caution">
    <text evidence="3">The sequence shown here is derived from an EMBL/GenBank/DDBJ whole genome shotgun (WGS) entry which is preliminary data.</text>
</comment>
<dbReference type="CDD" id="cd06661">
    <property type="entry name" value="GGCT_like"/>
    <property type="match status" value="1"/>
</dbReference>
<sequence length="190" mass="20790">MTSSASSSPLWIFGYGSLIWRADFAFVEQRPAYIRDFSRRFWQGSSDHRGMPGAPGRVVTLIEDLEACCAGMAYRIDPKLTSTVLAGLDHREQGGYDQLQLPIHFSPTEVVTGLTYYANPRNSSFLGEAPVDSIARQIVDSTGPSGPNSEYVLELDSALREINRVLAQDTDNHVAAIATAVRQLLSTAIP</sequence>
<name>A0A973A8N1_9GAMM</name>
<dbReference type="Pfam" id="PF04752">
    <property type="entry name" value="ChaC"/>
    <property type="match status" value="1"/>
</dbReference>
<dbReference type="EMBL" id="JABMOJ010000305">
    <property type="protein sequence ID" value="NQV65340.1"/>
    <property type="molecule type" value="Genomic_DNA"/>
</dbReference>
<proteinExistence type="predicted"/>
<dbReference type="Proteomes" id="UP000754644">
    <property type="component" value="Unassembled WGS sequence"/>
</dbReference>